<evidence type="ECO:0000313" key="1">
    <source>
        <dbReference type="EMBL" id="MBW8484608.1"/>
    </source>
</evidence>
<dbReference type="Proteomes" id="UP000774570">
    <property type="component" value="Unassembled WGS sequence"/>
</dbReference>
<accession>A0ABS7FW04</accession>
<organism evidence="1 2">
    <name type="scientific">Actinomadura parmotrematis</name>
    <dbReference type="NCBI Taxonomy" id="2864039"/>
    <lineage>
        <taxon>Bacteria</taxon>
        <taxon>Bacillati</taxon>
        <taxon>Actinomycetota</taxon>
        <taxon>Actinomycetes</taxon>
        <taxon>Streptosporangiales</taxon>
        <taxon>Thermomonosporaceae</taxon>
        <taxon>Actinomadura</taxon>
    </lineage>
</organism>
<sequence>MIFYADLGIAVDIEGIDDVQECVDELLEALADLEEADPAIVDVDVTATLTTGDVEVNMCVEASDLAEAGQKLLATVRGALHRIGGDTPGWEKAARLMHEACMNVRSTERELSGT</sequence>
<gene>
    <name evidence="1" type="ORF">K1Y72_19650</name>
</gene>
<evidence type="ECO:0000313" key="2">
    <source>
        <dbReference type="Proteomes" id="UP000774570"/>
    </source>
</evidence>
<dbReference type="RefSeq" id="WP_220167845.1">
    <property type="nucleotide sequence ID" value="NZ_JAIBOA010000012.1"/>
</dbReference>
<comment type="caution">
    <text evidence="1">The sequence shown here is derived from an EMBL/GenBank/DDBJ whole genome shotgun (WGS) entry which is preliminary data.</text>
</comment>
<proteinExistence type="predicted"/>
<reference evidence="1 2" key="1">
    <citation type="submission" date="2021-07" db="EMBL/GenBank/DDBJ databases">
        <title>Actinomadura sp. PM05-2 isolated from lichen.</title>
        <authorList>
            <person name="Somphong A."/>
            <person name="Phongsopitanun W."/>
            <person name="Tanasupawat S."/>
            <person name="Peongsungnone V."/>
        </authorList>
    </citation>
    <scope>NUCLEOTIDE SEQUENCE [LARGE SCALE GENOMIC DNA]</scope>
    <source>
        <strain evidence="1 2">PM05-2</strain>
    </source>
</reference>
<name>A0ABS7FW04_9ACTN</name>
<keyword evidence="2" id="KW-1185">Reference proteome</keyword>
<dbReference type="EMBL" id="JAIBOA010000012">
    <property type="protein sequence ID" value="MBW8484608.1"/>
    <property type="molecule type" value="Genomic_DNA"/>
</dbReference>
<protein>
    <submittedName>
        <fullName evidence="1">Uncharacterized protein</fullName>
    </submittedName>
</protein>